<protein>
    <recommendedName>
        <fullName evidence="5">Single-stranded DNA-binding protein</fullName>
    </recommendedName>
</protein>
<evidence type="ECO:0000313" key="4">
    <source>
        <dbReference type="Proteomes" id="UP001156672"/>
    </source>
</evidence>
<dbReference type="Proteomes" id="UP001156672">
    <property type="component" value="Unassembled WGS sequence"/>
</dbReference>
<dbReference type="EMBL" id="BSNW01000013">
    <property type="protein sequence ID" value="GLQ68948.1"/>
    <property type="molecule type" value="Genomic_DNA"/>
</dbReference>
<evidence type="ECO:0000313" key="3">
    <source>
        <dbReference type="Proteomes" id="UP000075682"/>
    </source>
</evidence>
<reference evidence="4" key="3">
    <citation type="journal article" date="2019" name="Int. J. Syst. Evol. Microbiol.">
        <title>The Global Catalogue of Microorganisms (GCM) 10K type strain sequencing project: providing services to taxonomists for standard genome sequencing and annotation.</title>
        <authorList>
            <consortium name="The Broad Institute Genomics Platform"/>
            <consortium name="The Broad Institute Genome Sequencing Center for Infectious Disease"/>
            <person name="Wu L."/>
            <person name="Ma J."/>
        </authorList>
    </citation>
    <scope>NUCLEOTIDE SEQUENCE [LARGE SCALE GENOMIC DNA]</scope>
    <source>
        <strain evidence="4">NBRC 3250</strain>
    </source>
</reference>
<name>A0AAW3QWW0_9PROT</name>
<comment type="caution">
    <text evidence="2">The sequence shown here is derived from an EMBL/GenBank/DDBJ whole genome shotgun (WGS) entry which is preliminary data.</text>
</comment>
<evidence type="ECO:0000313" key="1">
    <source>
        <dbReference type="EMBL" id="GLQ68948.1"/>
    </source>
</evidence>
<dbReference type="EMBL" id="LHZN01000126">
    <property type="protein sequence ID" value="KXV38245.1"/>
    <property type="molecule type" value="Genomic_DNA"/>
</dbReference>
<reference evidence="1" key="4">
    <citation type="submission" date="2023-01" db="EMBL/GenBank/DDBJ databases">
        <title>Draft genome sequence of Gluconobacter albidus strain NBRC 3250.</title>
        <authorList>
            <person name="Sun Q."/>
            <person name="Mori K."/>
        </authorList>
    </citation>
    <scope>NUCLEOTIDE SEQUENCE</scope>
    <source>
        <strain evidence="1">NBRC 3250</strain>
    </source>
</reference>
<dbReference type="RefSeq" id="WP_062029485.1">
    <property type="nucleotide sequence ID" value="NZ_BEWL01000012.1"/>
</dbReference>
<organism evidence="2 3">
    <name type="scientific">Gluconobacter albidus</name>
    <dbReference type="NCBI Taxonomy" id="318683"/>
    <lineage>
        <taxon>Bacteria</taxon>
        <taxon>Pseudomonadati</taxon>
        <taxon>Pseudomonadota</taxon>
        <taxon>Alphaproteobacteria</taxon>
        <taxon>Acetobacterales</taxon>
        <taxon>Acetobacteraceae</taxon>
        <taxon>Gluconobacter</taxon>
    </lineage>
</organism>
<proteinExistence type="predicted"/>
<reference evidence="2 3" key="2">
    <citation type="submission" date="2015-06" db="EMBL/GenBank/DDBJ databases">
        <title>Improved classification and identification of acetic acid bacteria using matrix-assisted laser desorption/ionization time-of-flight mass spectrometry; Gluconobacter nephelii and Gluconobacter uchimurae are later heterotypic synonyms of Gluconobacter japonicus and Gluconobacter oxydans, respectively.</title>
        <authorList>
            <person name="Li L."/>
            <person name="Cleenwerck I."/>
            <person name="De Vuyst L."/>
            <person name="Vandamme P."/>
        </authorList>
    </citation>
    <scope>NUCLEOTIDE SEQUENCE [LARGE SCALE GENOMIC DNA]</scope>
    <source>
        <strain evidence="2 3">LMG 1356</strain>
    </source>
</reference>
<evidence type="ECO:0008006" key="5">
    <source>
        <dbReference type="Google" id="ProtNLM"/>
    </source>
</evidence>
<keyword evidence="4" id="KW-1185">Reference proteome</keyword>
<gene>
    <name evidence="2" type="ORF">AD941_06895</name>
    <name evidence="1" type="ORF">GCM10007866_13990</name>
</gene>
<reference evidence="1" key="1">
    <citation type="journal article" date="2014" name="Int. J. Syst. Evol. Microbiol.">
        <title>Complete genome of a new Firmicutes species belonging to the dominant human colonic microbiota ('Ruminococcus bicirculans') reveals two chromosomes and a selective capacity to utilize plant glucans.</title>
        <authorList>
            <consortium name="NISC Comparative Sequencing Program"/>
            <person name="Wegmann U."/>
            <person name="Louis P."/>
            <person name="Goesmann A."/>
            <person name="Henrissat B."/>
            <person name="Duncan S.H."/>
            <person name="Flint H.J."/>
        </authorList>
    </citation>
    <scope>NUCLEOTIDE SEQUENCE</scope>
    <source>
        <strain evidence="1">NBRC 3250</strain>
    </source>
</reference>
<accession>A0AAW3QWW0</accession>
<evidence type="ECO:0000313" key="2">
    <source>
        <dbReference type="EMBL" id="KXV38245.1"/>
    </source>
</evidence>
<dbReference type="Proteomes" id="UP000075682">
    <property type="component" value="Unassembled WGS sequence"/>
</dbReference>
<dbReference type="AlphaFoldDB" id="A0AAW3QWW0"/>
<sequence length="103" mass="11144">MNNARKLAPNRGGRPYPFFTVCVTGTHPSGKDRVDCAAYSDAEKVARTRSRDTLCPQDIFFSGRLVASVGSPNMAGEILIDMTVFGSALLERVRQNAARKAAP</sequence>